<name>A0A7L4YJX4_9ACTN</name>
<dbReference type="GO" id="GO:0008840">
    <property type="term" value="F:4-hydroxy-tetrahydrodipicolinate synthase activity"/>
    <property type="evidence" value="ECO:0007669"/>
    <property type="project" value="TreeGrafter"/>
</dbReference>
<accession>A0A7L4YJX4</accession>
<dbReference type="SMART" id="SM01130">
    <property type="entry name" value="DHDPS"/>
    <property type="match status" value="1"/>
</dbReference>
<proteinExistence type="inferred from homology"/>
<evidence type="ECO:0000256" key="1">
    <source>
        <dbReference type="ARBA" id="ARBA00007592"/>
    </source>
</evidence>
<comment type="similarity">
    <text evidence="1 4">Belongs to the DapA family.</text>
</comment>
<evidence type="ECO:0000313" key="8">
    <source>
        <dbReference type="Proteomes" id="UP000463857"/>
    </source>
</evidence>
<dbReference type="InterPro" id="IPR002220">
    <property type="entry name" value="DapA-like"/>
</dbReference>
<organism evidence="7 8">
    <name type="scientific">Epidermidibacterium keratini</name>
    <dbReference type="NCBI Taxonomy" id="1891644"/>
    <lineage>
        <taxon>Bacteria</taxon>
        <taxon>Bacillati</taxon>
        <taxon>Actinomycetota</taxon>
        <taxon>Actinomycetes</taxon>
        <taxon>Sporichthyales</taxon>
        <taxon>Sporichthyaceae</taxon>
        <taxon>Epidermidibacterium</taxon>
    </lineage>
</organism>
<evidence type="ECO:0000256" key="4">
    <source>
        <dbReference type="PIRNR" id="PIRNR001365"/>
    </source>
</evidence>
<dbReference type="PANTHER" id="PTHR12128:SF66">
    <property type="entry name" value="4-HYDROXY-2-OXOGLUTARATE ALDOLASE, MITOCHONDRIAL"/>
    <property type="match status" value="1"/>
</dbReference>
<dbReference type="CDD" id="cd00408">
    <property type="entry name" value="DHDPS-like"/>
    <property type="match status" value="1"/>
</dbReference>
<dbReference type="Gene3D" id="3.20.20.70">
    <property type="entry name" value="Aldolase class I"/>
    <property type="match status" value="1"/>
</dbReference>
<protein>
    <recommendedName>
        <fullName evidence="9">Dihydrodipicolinate synthase family protein</fullName>
    </recommendedName>
</protein>
<feature type="active site" description="Proton donor/acceptor" evidence="5">
    <location>
        <position position="131"/>
    </location>
</feature>
<dbReference type="OrthoDB" id="3680506at2"/>
<dbReference type="EMBL" id="CP047156">
    <property type="protein sequence ID" value="QHB99381.1"/>
    <property type="molecule type" value="Genomic_DNA"/>
</dbReference>
<dbReference type="PANTHER" id="PTHR12128">
    <property type="entry name" value="DIHYDRODIPICOLINATE SYNTHASE"/>
    <property type="match status" value="1"/>
</dbReference>
<evidence type="ECO:0008006" key="9">
    <source>
        <dbReference type="Google" id="ProtNLM"/>
    </source>
</evidence>
<evidence type="ECO:0000256" key="3">
    <source>
        <dbReference type="ARBA" id="ARBA00023270"/>
    </source>
</evidence>
<keyword evidence="3" id="KW-0704">Schiff base</keyword>
<dbReference type="InterPro" id="IPR020624">
    <property type="entry name" value="Schiff_base-form_aldolases_CS"/>
</dbReference>
<keyword evidence="2 4" id="KW-0456">Lyase</keyword>
<dbReference type="KEGG" id="eke:EK0264_03160"/>
<dbReference type="InterPro" id="IPR013785">
    <property type="entry name" value="Aldolase_TIM"/>
</dbReference>
<dbReference type="PIRSF" id="PIRSF001365">
    <property type="entry name" value="DHDPS"/>
    <property type="match status" value="1"/>
</dbReference>
<dbReference type="AlphaFoldDB" id="A0A7L4YJX4"/>
<evidence type="ECO:0000256" key="5">
    <source>
        <dbReference type="PIRSR" id="PIRSR001365-1"/>
    </source>
</evidence>
<dbReference type="PRINTS" id="PR00146">
    <property type="entry name" value="DHPICSNTHASE"/>
</dbReference>
<dbReference type="PROSITE" id="PS00665">
    <property type="entry name" value="DHDPS_1"/>
    <property type="match status" value="1"/>
</dbReference>
<evidence type="ECO:0000313" key="7">
    <source>
        <dbReference type="EMBL" id="QHB99381.1"/>
    </source>
</evidence>
<sequence length="253" mass="25406">MNEIFTGVGVALVTLFTDDGEVDVDATTELAAKIVGEGVTSVVVGGTTGEASALTSAERAELVRSIKSAVSVPVISGTGAASGRQAAVQTRDSVAAGADAVLVLSPPRVADPTAYYQTVATELDGTPMLAYHFPAVSAPGIDIGLLQGLPIVGLKDSTGDARRLLQTMESFDGAIYSGASPLTLYAGALGLPGMILAVANCRPAEAVAAFNGDVSAQRALTEADRIASGEFPTGIKALTAEAFGTSAAARLGH</sequence>
<dbReference type="Pfam" id="PF00701">
    <property type="entry name" value="DHDPS"/>
    <property type="match status" value="1"/>
</dbReference>
<evidence type="ECO:0000256" key="2">
    <source>
        <dbReference type="ARBA" id="ARBA00023239"/>
    </source>
</evidence>
<reference evidence="7 8" key="1">
    <citation type="journal article" date="2018" name="Int. J. Syst. Evol. Microbiol.">
        <title>Epidermidibacterium keratini gen. nov., sp. nov., a member of the family Sporichthyaceae, isolated from keratin epidermis.</title>
        <authorList>
            <person name="Lee D.G."/>
            <person name="Trujillo M.E."/>
            <person name="Kang S."/>
            <person name="Nam J.J."/>
            <person name="Kim Y.J."/>
        </authorList>
    </citation>
    <scope>NUCLEOTIDE SEQUENCE [LARGE SCALE GENOMIC DNA]</scope>
    <source>
        <strain evidence="7 8">EPI-7</strain>
    </source>
</reference>
<keyword evidence="8" id="KW-1185">Reference proteome</keyword>
<dbReference type="SUPFAM" id="SSF51569">
    <property type="entry name" value="Aldolase"/>
    <property type="match status" value="1"/>
</dbReference>
<feature type="active site" description="Schiff-base intermediate with substrate" evidence="5">
    <location>
        <position position="155"/>
    </location>
</feature>
<gene>
    <name evidence="7" type="ORF">EK0264_03160</name>
</gene>
<dbReference type="InParanoid" id="A0A7L4YJX4"/>
<feature type="binding site" evidence="6">
    <location>
        <position position="48"/>
    </location>
    <ligand>
        <name>pyruvate</name>
        <dbReference type="ChEBI" id="CHEBI:15361"/>
    </ligand>
</feature>
<dbReference type="Proteomes" id="UP000463857">
    <property type="component" value="Chromosome"/>
</dbReference>
<dbReference type="RefSeq" id="WP_159542800.1">
    <property type="nucleotide sequence ID" value="NZ_CP047156.1"/>
</dbReference>
<feature type="binding site" evidence="6">
    <location>
        <position position="195"/>
    </location>
    <ligand>
        <name>pyruvate</name>
        <dbReference type="ChEBI" id="CHEBI:15361"/>
    </ligand>
</feature>
<evidence type="ECO:0000256" key="6">
    <source>
        <dbReference type="PIRSR" id="PIRSR001365-2"/>
    </source>
</evidence>